<dbReference type="AlphaFoldDB" id="A0A8J3QL40"/>
<dbReference type="Proteomes" id="UP000642748">
    <property type="component" value="Unassembled WGS sequence"/>
</dbReference>
<feature type="compositionally biased region" description="Basic residues" evidence="1">
    <location>
        <begin position="25"/>
        <end position="34"/>
    </location>
</feature>
<proteinExistence type="predicted"/>
<evidence type="ECO:0000313" key="2">
    <source>
        <dbReference type="EMBL" id="GIH12944.1"/>
    </source>
</evidence>
<name>A0A8J3QL40_9ACTN</name>
<reference evidence="2" key="1">
    <citation type="submission" date="2021-01" db="EMBL/GenBank/DDBJ databases">
        <title>Whole genome shotgun sequence of Rugosimonospora africana NBRC 104875.</title>
        <authorList>
            <person name="Komaki H."/>
            <person name="Tamura T."/>
        </authorList>
    </citation>
    <scope>NUCLEOTIDE SEQUENCE</scope>
    <source>
        <strain evidence="2">NBRC 104875</strain>
    </source>
</reference>
<accession>A0A8J3QL40</accession>
<evidence type="ECO:0000256" key="1">
    <source>
        <dbReference type="SAM" id="MobiDB-lite"/>
    </source>
</evidence>
<protein>
    <submittedName>
        <fullName evidence="2">Uncharacterized protein</fullName>
    </submittedName>
</protein>
<sequence>MAGADDPDPHAALLPGPAPANPAAHRARTARRARIAPNGTAPNPYDPVPIVDFAFIGTDPENVAAYRLRATVPTAADTFEVTGRGNNAPICLSAR</sequence>
<feature type="region of interest" description="Disordered" evidence="1">
    <location>
        <begin position="1"/>
        <end position="46"/>
    </location>
</feature>
<gene>
    <name evidence="2" type="ORF">Raf01_11160</name>
</gene>
<dbReference type="EMBL" id="BONZ01000012">
    <property type="protein sequence ID" value="GIH12944.1"/>
    <property type="molecule type" value="Genomic_DNA"/>
</dbReference>
<organism evidence="2 3">
    <name type="scientific">Rugosimonospora africana</name>
    <dbReference type="NCBI Taxonomy" id="556532"/>
    <lineage>
        <taxon>Bacteria</taxon>
        <taxon>Bacillati</taxon>
        <taxon>Actinomycetota</taxon>
        <taxon>Actinomycetes</taxon>
        <taxon>Micromonosporales</taxon>
        <taxon>Micromonosporaceae</taxon>
        <taxon>Rugosimonospora</taxon>
    </lineage>
</organism>
<evidence type="ECO:0000313" key="3">
    <source>
        <dbReference type="Proteomes" id="UP000642748"/>
    </source>
</evidence>
<feature type="compositionally biased region" description="Low complexity" evidence="1">
    <location>
        <begin position="1"/>
        <end position="15"/>
    </location>
</feature>
<comment type="caution">
    <text evidence="2">The sequence shown here is derived from an EMBL/GenBank/DDBJ whole genome shotgun (WGS) entry which is preliminary data.</text>
</comment>
<keyword evidence="3" id="KW-1185">Reference proteome</keyword>